<evidence type="ECO:0000256" key="3">
    <source>
        <dbReference type="ARBA" id="ARBA00022679"/>
    </source>
</evidence>
<evidence type="ECO:0000313" key="9">
    <source>
        <dbReference type="Proteomes" id="UP000298416"/>
    </source>
</evidence>
<dbReference type="EMBL" id="PNBA02000011">
    <property type="protein sequence ID" value="KAG6408548.1"/>
    <property type="molecule type" value="Genomic_DNA"/>
</dbReference>
<keyword evidence="2" id="KW-0328">Glycosyltransferase</keyword>
<gene>
    <name evidence="8" type="ORF">SASPL_131561</name>
</gene>
<evidence type="ECO:0000256" key="7">
    <source>
        <dbReference type="SAM" id="Phobius"/>
    </source>
</evidence>
<evidence type="ECO:0000256" key="5">
    <source>
        <dbReference type="ARBA" id="ARBA00023277"/>
    </source>
</evidence>
<dbReference type="PANTHER" id="PTHR36050:SF1">
    <property type="entry name" value="O-FUCOSYLTRANSFERASE 30"/>
    <property type="match status" value="1"/>
</dbReference>
<proteinExistence type="inferred from homology"/>
<evidence type="ECO:0000256" key="4">
    <source>
        <dbReference type="ARBA" id="ARBA00023253"/>
    </source>
</evidence>
<evidence type="ECO:0000256" key="2">
    <source>
        <dbReference type="ARBA" id="ARBA00022676"/>
    </source>
</evidence>
<keyword evidence="4" id="KW-0294">Fucose metabolism</keyword>
<organism evidence="8">
    <name type="scientific">Salvia splendens</name>
    <name type="common">Scarlet sage</name>
    <dbReference type="NCBI Taxonomy" id="180675"/>
    <lineage>
        <taxon>Eukaryota</taxon>
        <taxon>Viridiplantae</taxon>
        <taxon>Streptophyta</taxon>
        <taxon>Embryophyta</taxon>
        <taxon>Tracheophyta</taxon>
        <taxon>Spermatophyta</taxon>
        <taxon>Magnoliopsida</taxon>
        <taxon>eudicotyledons</taxon>
        <taxon>Gunneridae</taxon>
        <taxon>Pentapetalae</taxon>
        <taxon>asterids</taxon>
        <taxon>lamiids</taxon>
        <taxon>Lamiales</taxon>
        <taxon>Lamiaceae</taxon>
        <taxon>Nepetoideae</taxon>
        <taxon>Mentheae</taxon>
        <taxon>Salviinae</taxon>
        <taxon>Salvia</taxon>
        <taxon>Salvia subgen. Calosphace</taxon>
        <taxon>core Calosphace</taxon>
    </lineage>
</organism>
<feature type="transmembrane region" description="Helical" evidence="7">
    <location>
        <begin position="27"/>
        <end position="47"/>
    </location>
</feature>
<dbReference type="Proteomes" id="UP000298416">
    <property type="component" value="Unassembled WGS sequence"/>
</dbReference>
<sequence length="518" mass="57806">MDSGHRHGGGVAGKWKKRPTIFTNYRAPLLLFTFTVIAIFISSKIFISPSLLPLSPDSRPPQCTHTPGEKYLWYAPHSGFSNQLSEFRNAILMAAILNRTLIVPPVLDHHAVALGSCPKFRVLDPNELRFRVWNHSIQLIRDRRLVQFSSIIAVSLYELEEHMKQNFKAVRYVSMADIVDLSSLVASSAVRFMDFRVFVSKWCDVNLSLACTADSSMHSSLLEKLRQCGSLLSGYDGNVDACLFASQEDCRTTVWTYQTDDGVLDSFQADEELKKKRKFSFSRTRKDVSRALGPGSTAGSATVLAFGSLFTGPYKGSESHIDIHEAPNDQRVQLVIQKIEFLQFVPEILNAGKSFAHEMISAPFICAQLRLLDGQFKNHWDGTFQVLKQTLDSLKQKGSLPIHVFIMTDLPRLNWTGSYLGDLEKDSDSFKLFVLREEDELVTETAKKLVNAAYGLKLQSVSSSFDGREQHCSPLSLPDILLYVEETICGCASLGFVGTAGSTIANSIELMRKNHACS</sequence>
<reference evidence="8" key="2">
    <citation type="submission" date="2020-08" db="EMBL/GenBank/DDBJ databases">
        <title>Plant Genome Project.</title>
        <authorList>
            <person name="Zhang R.-G."/>
        </authorList>
    </citation>
    <scope>NUCLEOTIDE SEQUENCE</scope>
    <source>
        <strain evidence="8">Huo1</strain>
        <tissue evidence="8">Leaf</tissue>
    </source>
</reference>
<name>A0A8X8X824_SALSN</name>
<dbReference type="Pfam" id="PF10250">
    <property type="entry name" value="O-FucT"/>
    <property type="match status" value="1"/>
</dbReference>
<comment type="caution">
    <text evidence="8">The sequence shown here is derived from an EMBL/GenBank/DDBJ whole genome shotgun (WGS) entry which is preliminary data.</text>
</comment>
<keyword evidence="3" id="KW-0808">Transferase</keyword>
<dbReference type="PANTHER" id="PTHR36050">
    <property type="entry name" value="O-FUCOSYLTRANSFERASE 30"/>
    <property type="match status" value="1"/>
</dbReference>
<evidence type="ECO:0000313" key="8">
    <source>
        <dbReference type="EMBL" id="KAG6408548.1"/>
    </source>
</evidence>
<protein>
    <recommendedName>
        <fullName evidence="6">O-fucosyltransferase family protein</fullName>
    </recommendedName>
</protein>
<evidence type="ECO:0000256" key="6">
    <source>
        <dbReference type="ARBA" id="ARBA00030350"/>
    </source>
</evidence>
<reference evidence="8" key="1">
    <citation type="submission" date="2018-01" db="EMBL/GenBank/DDBJ databases">
        <authorList>
            <person name="Mao J.F."/>
        </authorList>
    </citation>
    <scope>NUCLEOTIDE SEQUENCE</scope>
    <source>
        <strain evidence="8">Huo1</strain>
        <tissue evidence="8">Leaf</tissue>
    </source>
</reference>
<keyword evidence="5" id="KW-0119">Carbohydrate metabolism</keyword>
<dbReference type="Gene3D" id="3.40.50.11340">
    <property type="match status" value="1"/>
</dbReference>
<dbReference type="InterPro" id="IPR019378">
    <property type="entry name" value="GDP-Fuc_O-FucTrfase"/>
</dbReference>
<comment type="similarity">
    <text evidence="1">Belongs to the glycosyltransferase GT106 family.</text>
</comment>
<keyword evidence="7" id="KW-1133">Transmembrane helix</keyword>
<keyword evidence="7" id="KW-0812">Transmembrane</keyword>
<evidence type="ECO:0000256" key="1">
    <source>
        <dbReference type="ARBA" id="ARBA00007737"/>
    </source>
</evidence>
<keyword evidence="9" id="KW-1185">Reference proteome</keyword>
<dbReference type="GO" id="GO:0006004">
    <property type="term" value="P:fucose metabolic process"/>
    <property type="evidence" value="ECO:0007669"/>
    <property type="project" value="UniProtKB-KW"/>
</dbReference>
<dbReference type="GO" id="GO:0016757">
    <property type="term" value="F:glycosyltransferase activity"/>
    <property type="evidence" value="ECO:0007669"/>
    <property type="project" value="UniProtKB-KW"/>
</dbReference>
<keyword evidence="7" id="KW-0472">Membrane</keyword>
<accession>A0A8X8X824</accession>
<dbReference type="AlphaFoldDB" id="A0A8X8X824"/>